<feature type="transmembrane region" description="Helical" evidence="8">
    <location>
        <begin position="324"/>
        <end position="342"/>
    </location>
</feature>
<dbReference type="Gene3D" id="1.20.1250.20">
    <property type="entry name" value="MFS general substrate transporter like domains"/>
    <property type="match status" value="2"/>
</dbReference>
<evidence type="ECO:0000256" key="4">
    <source>
        <dbReference type="ARBA" id="ARBA00022692"/>
    </source>
</evidence>
<dbReference type="InterPro" id="IPR036259">
    <property type="entry name" value="MFS_trans_sf"/>
</dbReference>
<dbReference type="RefSeq" id="WP_348789028.1">
    <property type="nucleotide sequence ID" value="NZ_CP157390.1"/>
</dbReference>
<feature type="domain" description="Major facilitator superfamily (MFS) profile" evidence="9">
    <location>
        <begin position="27"/>
        <end position="450"/>
    </location>
</feature>
<reference evidence="10" key="1">
    <citation type="submission" date="2024-05" db="EMBL/GenBank/DDBJ databases">
        <title>The Natural Products Discovery Center: Release of the First 8490 Sequenced Strains for Exploring Actinobacteria Biosynthetic Diversity.</title>
        <authorList>
            <person name="Kalkreuter E."/>
            <person name="Kautsar S.A."/>
            <person name="Yang D."/>
            <person name="Bader C.D."/>
            <person name="Teijaro C.N."/>
            <person name="Fluegel L."/>
            <person name="Davis C.M."/>
            <person name="Simpson J.R."/>
            <person name="Lauterbach L."/>
            <person name="Steele A.D."/>
            <person name="Gui C."/>
            <person name="Meng S."/>
            <person name="Li G."/>
            <person name="Viehrig K."/>
            <person name="Ye F."/>
            <person name="Su P."/>
            <person name="Kiefer A.F."/>
            <person name="Nichols A."/>
            <person name="Cepeda A.J."/>
            <person name="Yan W."/>
            <person name="Fan B."/>
            <person name="Jiang Y."/>
            <person name="Adhikari A."/>
            <person name="Zheng C.-J."/>
            <person name="Schuster L."/>
            <person name="Cowan T.M."/>
            <person name="Smanski M.J."/>
            <person name="Chevrette M.G."/>
            <person name="de Carvalho L.P.S."/>
            <person name="Shen B."/>
        </authorList>
    </citation>
    <scope>NUCLEOTIDE SEQUENCE</scope>
    <source>
        <strain evidence="10">NPDC080035</strain>
    </source>
</reference>
<evidence type="ECO:0000256" key="3">
    <source>
        <dbReference type="ARBA" id="ARBA00022475"/>
    </source>
</evidence>
<protein>
    <submittedName>
        <fullName evidence="10">MFS transporter</fullName>
    </submittedName>
</protein>
<feature type="transmembrane region" description="Helical" evidence="8">
    <location>
        <begin position="387"/>
        <end position="407"/>
    </location>
</feature>
<feature type="transmembrane region" description="Helical" evidence="8">
    <location>
        <begin position="64"/>
        <end position="82"/>
    </location>
</feature>
<evidence type="ECO:0000256" key="1">
    <source>
        <dbReference type="ARBA" id="ARBA00004651"/>
    </source>
</evidence>
<evidence type="ECO:0000259" key="9">
    <source>
        <dbReference type="PROSITE" id="PS50850"/>
    </source>
</evidence>
<dbReference type="GO" id="GO:0005886">
    <property type="term" value="C:plasma membrane"/>
    <property type="evidence" value="ECO:0007669"/>
    <property type="project" value="UniProtKB-SubCell"/>
</dbReference>
<keyword evidence="4 8" id="KW-0812">Transmembrane</keyword>
<dbReference type="InterPro" id="IPR020846">
    <property type="entry name" value="MFS_dom"/>
</dbReference>
<organism evidence="10">
    <name type="scientific">Leifsonia sp. NPDC080035</name>
    <dbReference type="NCBI Taxonomy" id="3143936"/>
    <lineage>
        <taxon>Bacteria</taxon>
        <taxon>Bacillati</taxon>
        <taxon>Actinomycetota</taxon>
        <taxon>Actinomycetes</taxon>
        <taxon>Micrococcales</taxon>
        <taxon>Microbacteriaceae</taxon>
        <taxon>Leifsonia</taxon>
    </lineage>
</organism>
<keyword evidence="5 8" id="KW-1133">Transmembrane helix</keyword>
<feature type="transmembrane region" description="Helical" evidence="8">
    <location>
        <begin position="294"/>
        <end position="312"/>
    </location>
</feature>
<name>A0AAU7GG62_9MICO</name>
<feature type="transmembrane region" description="Helical" evidence="8">
    <location>
        <begin position="135"/>
        <end position="157"/>
    </location>
</feature>
<evidence type="ECO:0000256" key="8">
    <source>
        <dbReference type="SAM" id="Phobius"/>
    </source>
</evidence>
<feature type="transmembrane region" description="Helical" evidence="8">
    <location>
        <begin position="94"/>
        <end position="115"/>
    </location>
</feature>
<dbReference type="PANTHER" id="PTHR23517:SF3">
    <property type="entry name" value="INTEGRAL MEMBRANE TRANSPORT PROTEIN"/>
    <property type="match status" value="1"/>
</dbReference>
<evidence type="ECO:0000256" key="2">
    <source>
        <dbReference type="ARBA" id="ARBA00022448"/>
    </source>
</evidence>
<dbReference type="SUPFAM" id="SSF103473">
    <property type="entry name" value="MFS general substrate transporter"/>
    <property type="match status" value="1"/>
</dbReference>
<feature type="transmembrane region" description="Helical" evidence="8">
    <location>
        <begin position="259"/>
        <end position="282"/>
    </location>
</feature>
<comment type="subcellular location">
    <subcellularLocation>
        <location evidence="1">Cell membrane</location>
        <topology evidence="1">Multi-pass membrane protein</topology>
    </subcellularLocation>
</comment>
<feature type="transmembrane region" description="Helical" evidence="8">
    <location>
        <begin position="348"/>
        <end position="366"/>
    </location>
</feature>
<dbReference type="Pfam" id="PF07690">
    <property type="entry name" value="MFS_1"/>
    <property type="match status" value="1"/>
</dbReference>
<keyword evidence="6 8" id="KW-0472">Membrane</keyword>
<gene>
    <name evidence="10" type="ORF">AAME72_04435</name>
</gene>
<feature type="region of interest" description="Disordered" evidence="7">
    <location>
        <begin position="1"/>
        <end position="22"/>
    </location>
</feature>
<dbReference type="PROSITE" id="PS50850">
    <property type="entry name" value="MFS"/>
    <property type="match status" value="1"/>
</dbReference>
<dbReference type="PANTHER" id="PTHR23517">
    <property type="entry name" value="RESISTANCE PROTEIN MDTM, PUTATIVE-RELATED-RELATED"/>
    <property type="match status" value="1"/>
</dbReference>
<keyword evidence="2" id="KW-0813">Transport</keyword>
<feature type="transmembrane region" description="Helical" evidence="8">
    <location>
        <begin position="427"/>
        <end position="444"/>
    </location>
</feature>
<evidence type="ECO:0000256" key="6">
    <source>
        <dbReference type="ARBA" id="ARBA00023136"/>
    </source>
</evidence>
<dbReference type="AlphaFoldDB" id="A0AAU7GG62"/>
<dbReference type="InterPro" id="IPR050171">
    <property type="entry name" value="MFS_Transporters"/>
</dbReference>
<feature type="transmembrane region" description="Helical" evidence="8">
    <location>
        <begin position="27"/>
        <end position="44"/>
    </location>
</feature>
<sequence length="460" mass="47621">MTSFQRGNAPRTQPAPPRRLGRLGPRTWTAVVLVGFAGQLAWTVENMYLNVFVYDTLSTDPTVIATMVALSAVAATLATLIAGAWSDRTGRRRVLIAGGYVAWGISTAAFGFVGAAGTDTGAGAAQAGPPAAATVAIGGVVAIILLDCLMSAIGSSANDAAFMAWVTDSTTPANRGRVDGALAVMPLLGMLVVFGALDGLTRAGDWRLFFGIVGIATTITGVLSWFLVRDRGIAAPSSDRLLAATVHGLRPSVIRRQPVLYLTLAIWAVVGISSQVFLPYVIIYLERTLRIESYALLLGVVLILASGLSVLAGRLMDRIGKLPTLSIAVPVFAAGLVGMAFVHEFLPVTIAATVMMTGMMTSIAAVSALSRDATPIGRAGGVQGLRMLLAVMVPMVIGPFIGAAVIAGNPQHYVDLGQTLPVPGPGIFLAAAVVLVLVIPFAWLRARAVRGAAGETEAPA</sequence>
<dbReference type="GO" id="GO:0022857">
    <property type="term" value="F:transmembrane transporter activity"/>
    <property type="evidence" value="ECO:0007669"/>
    <property type="project" value="InterPro"/>
</dbReference>
<evidence type="ECO:0000256" key="7">
    <source>
        <dbReference type="SAM" id="MobiDB-lite"/>
    </source>
</evidence>
<evidence type="ECO:0000256" key="5">
    <source>
        <dbReference type="ARBA" id="ARBA00022989"/>
    </source>
</evidence>
<dbReference type="InterPro" id="IPR011701">
    <property type="entry name" value="MFS"/>
</dbReference>
<accession>A0AAU7GG62</accession>
<feature type="transmembrane region" description="Helical" evidence="8">
    <location>
        <begin position="178"/>
        <end position="197"/>
    </location>
</feature>
<evidence type="ECO:0000313" key="10">
    <source>
        <dbReference type="EMBL" id="XBM49108.1"/>
    </source>
</evidence>
<feature type="transmembrane region" description="Helical" evidence="8">
    <location>
        <begin position="209"/>
        <end position="228"/>
    </location>
</feature>
<keyword evidence="3" id="KW-1003">Cell membrane</keyword>
<dbReference type="EMBL" id="CP157390">
    <property type="protein sequence ID" value="XBM49108.1"/>
    <property type="molecule type" value="Genomic_DNA"/>
</dbReference>
<proteinExistence type="predicted"/>